<evidence type="ECO:0000313" key="2">
    <source>
        <dbReference type="Proteomes" id="UP000054729"/>
    </source>
</evidence>
<organism evidence="1 2">
    <name type="scientific">Legionella waltersii</name>
    <dbReference type="NCBI Taxonomy" id="66969"/>
    <lineage>
        <taxon>Bacteria</taxon>
        <taxon>Pseudomonadati</taxon>
        <taxon>Pseudomonadota</taxon>
        <taxon>Gammaproteobacteria</taxon>
        <taxon>Legionellales</taxon>
        <taxon>Legionellaceae</taxon>
        <taxon>Legionella</taxon>
    </lineage>
</organism>
<reference evidence="1 2" key="1">
    <citation type="submission" date="2015-11" db="EMBL/GenBank/DDBJ databases">
        <title>Genomic analysis of 38 Legionella species identifies large and diverse effector repertoires.</title>
        <authorList>
            <person name="Burstein D."/>
            <person name="Amaro F."/>
            <person name="Zusman T."/>
            <person name="Lifshitz Z."/>
            <person name="Cohen O."/>
            <person name="Gilbert J.A."/>
            <person name="Pupko T."/>
            <person name="Shuman H.A."/>
            <person name="Segal G."/>
        </authorList>
    </citation>
    <scope>NUCLEOTIDE SEQUENCE [LARGE SCALE GENOMIC DNA]</scope>
    <source>
        <strain evidence="1 2">ATCC 51914</strain>
    </source>
</reference>
<name>A0A0W1ALE9_9GAMM</name>
<accession>A0A0W1ALE9</accession>
<dbReference type="EMBL" id="LNZB01000019">
    <property type="protein sequence ID" value="KTD82080.1"/>
    <property type="molecule type" value="Genomic_DNA"/>
</dbReference>
<dbReference type="RefSeq" id="WP_058479798.1">
    <property type="nucleotide sequence ID" value="NZ_CAAAIQ010000065.1"/>
</dbReference>
<sequence length="75" mass="9036">MKKKRELIREFRVFNKKNEWVDLKEYAIFIDVGTLTNNAPKYIRTQTEYVTHDGLHYYLANGGYEFNGIIFKEKE</sequence>
<keyword evidence="2" id="KW-1185">Reference proteome</keyword>
<evidence type="ECO:0000313" key="1">
    <source>
        <dbReference type="EMBL" id="KTD82080.1"/>
    </source>
</evidence>
<proteinExistence type="predicted"/>
<gene>
    <name evidence="1" type="ORF">Lwal_0985</name>
</gene>
<dbReference type="Proteomes" id="UP000054729">
    <property type="component" value="Unassembled WGS sequence"/>
</dbReference>
<dbReference type="PATRIC" id="fig|66969.6.peg.1074"/>
<protein>
    <submittedName>
        <fullName evidence="1">Uncharacterized protein</fullName>
    </submittedName>
</protein>
<comment type="caution">
    <text evidence="1">The sequence shown here is derived from an EMBL/GenBank/DDBJ whole genome shotgun (WGS) entry which is preliminary data.</text>
</comment>
<dbReference type="AlphaFoldDB" id="A0A0W1ALE9"/>